<gene>
    <name evidence="11" type="ORF">BB560_005650</name>
</gene>
<feature type="region of interest" description="Disordered" evidence="9">
    <location>
        <begin position="578"/>
        <end position="606"/>
    </location>
</feature>
<name>A0A2T9Z1T9_9FUNG</name>
<dbReference type="CDD" id="cd00202">
    <property type="entry name" value="ZnF_GATA"/>
    <property type="match status" value="1"/>
</dbReference>
<feature type="region of interest" description="Disordered" evidence="9">
    <location>
        <begin position="877"/>
        <end position="925"/>
    </location>
</feature>
<dbReference type="Gene3D" id="3.30.50.10">
    <property type="entry name" value="Erythroid Transcription Factor GATA-1, subunit A"/>
    <property type="match status" value="1"/>
</dbReference>
<dbReference type="Proteomes" id="UP000245609">
    <property type="component" value="Unassembled WGS sequence"/>
</dbReference>
<dbReference type="PROSITE" id="PS00344">
    <property type="entry name" value="GATA_ZN_FINGER_1"/>
    <property type="match status" value="1"/>
</dbReference>
<reference evidence="11 12" key="1">
    <citation type="journal article" date="2018" name="MBio">
        <title>Comparative Genomics Reveals the Core Gene Toolbox for the Fungus-Insect Symbiosis.</title>
        <authorList>
            <person name="Wang Y."/>
            <person name="Stata M."/>
            <person name="Wang W."/>
            <person name="Stajich J.E."/>
            <person name="White M.M."/>
            <person name="Moncalvo J.M."/>
        </authorList>
    </citation>
    <scope>NUCLEOTIDE SEQUENCE [LARGE SCALE GENOMIC DNA]</scope>
    <source>
        <strain evidence="11 12">SC-DP-2</strain>
    </source>
</reference>
<evidence type="ECO:0000256" key="4">
    <source>
        <dbReference type="ARBA" id="ARBA00022833"/>
    </source>
</evidence>
<evidence type="ECO:0000313" key="11">
    <source>
        <dbReference type="EMBL" id="PVU98557.1"/>
    </source>
</evidence>
<dbReference type="OrthoDB" id="515401at2759"/>
<evidence type="ECO:0000256" key="3">
    <source>
        <dbReference type="ARBA" id="ARBA00022771"/>
    </source>
</evidence>
<feature type="compositionally biased region" description="Polar residues" evidence="9">
    <location>
        <begin position="151"/>
        <end position="172"/>
    </location>
</feature>
<evidence type="ECO:0000256" key="5">
    <source>
        <dbReference type="ARBA" id="ARBA00023015"/>
    </source>
</evidence>
<feature type="region of interest" description="Disordered" evidence="9">
    <location>
        <begin position="425"/>
        <end position="455"/>
    </location>
</feature>
<dbReference type="GO" id="GO:0000978">
    <property type="term" value="F:RNA polymerase II cis-regulatory region sequence-specific DNA binding"/>
    <property type="evidence" value="ECO:0007669"/>
    <property type="project" value="TreeGrafter"/>
</dbReference>
<keyword evidence="12" id="KW-1185">Reference proteome</keyword>
<evidence type="ECO:0000256" key="7">
    <source>
        <dbReference type="ARBA" id="ARBA00023242"/>
    </source>
</evidence>
<dbReference type="SUPFAM" id="SSF57716">
    <property type="entry name" value="Glucocorticoid receptor-like (DNA-binding domain)"/>
    <property type="match status" value="1"/>
</dbReference>
<feature type="compositionally biased region" description="Polar residues" evidence="9">
    <location>
        <begin position="587"/>
        <end position="606"/>
    </location>
</feature>
<dbReference type="STRING" id="133381.A0A2T9Z1T9"/>
<dbReference type="Pfam" id="PF00320">
    <property type="entry name" value="GATA"/>
    <property type="match status" value="1"/>
</dbReference>
<evidence type="ECO:0000256" key="2">
    <source>
        <dbReference type="ARBA" id="ARBA00022723"/>
    </source>
</evidence>
<dbReference type="GO" id="GO:0045944">
    <property type="term" value="P:positive regulation of transcription by RNA polymerase II"/>
    <property type="evidence" value="ECO:0007669"/>
    <property type="project" value="TreeGrafter"/>
</dbReference>
<feature type="region of interest" description="Disordered" evidence="9">
    <location>
        <begin position="123"/>
        <end position="172"/>
    </location>
</feature>
<evidence type="ECO:0000313" key="12">
    <source>
        <dbReference type="Proteomes" id="UP000245609"/>
    </source>
</evidence>
<dbReference type="PANTHER" id="PTHR10071">
    <property type="entry name" value="TRANSCRIPTION FACTOR GATA FAMILY MEMBER"/>
    <property type="match status" value="1"/>
</dbReference>
<dbReference type="PRINTS" id="PR00619">
    <property type="entry name" value="GATAZNFINGER"/>
</dbReference>
<evidence type="ECO:0000259" key="10">
    <source>
        <dbReference type="PROSITE" id="PS50114"/>
    </source>
</evidence>
<dbReference type="PANTHER" id="PTHR10071:SF281">
    <property type="entry name" value="BOX A-BINDING FACTOR-RELATED"/>
    <property type="match status" value="1"/>
</dbReference>
<dbReference type="InterPro" id="IPR039355">
    <property type="entry name" value="Transcription_factor_GATA"/>
</dbReference>
<dbReference type="AlphaFoldDB" id="A0A2T9Z1T9"/>
<keyword evidence="4" id="KW-0862">Zinc</keyword>
<feature type="region of interest" description="Disordered" evidence="9">
    <location>
        <begin position="346"/>
        <end position="367"/>
    </location>
</feature>
<feature type="domain" description="GATA-type" evidence="10">
    <location>
        <begin position="828"/>
        <end position="875"/>
    </location>
</feature>
<evidence type="ECO:0000256" key="8">
    <source>
        <dbReference type="PROSITE-ProRule" id="PRU00094"/>
    </source>
</evidence>
<evidence type="ECO:0000256" key="9">
    <source>
        <dbReference type="SAM" id="MobiDB-lite"/>
    </source>
</evidence>
<dbReference type="GO" id="GO:0000122">
    <property type="term" value="P:negative regulation of transcription by RNA polymerase II"/>
    <property type="evidence" value="ECO:0007669"/>
    <property type="project" value="TreeGrafter"/>
</dbReference>
<accession>A0A2T9Z1T9</accession>
<dbReference type="Pfam" id="PF08550">
    <property type="entry name" value="GATA_AreA"/>
    <property type="match status" value="1"/>
</dbReference>
<dbReference type="PROSITE" id="PS50114">
    <property type="entry name" value="GATA_ZN_FINGER_2"/>
    <property type="match status" value="1"/>
</dbReference>
<dbReference type="EMBL" id="MBFS01002364">
    <property type="protein sequence ID" value="PVU98557.1"/>
    <property type="molecule type" value="Genomic_DNA"/>
</dbReference>
<keyword evidence="6" id="KW-0804">Transcription</keyword>
<feature type="compositionally biased region" description="Polar residues" evidence="9">
    <location>
        <begin position="351"/>
        <end position="365"/>
    </location>
</feature>
<keyword evidence="5" id="KW-0805">Transcription regulation</keyword>
<keyword evidence="7" id="KW-0539">Nucleus</keyword>
<keyword evidence="2" id="KW-0479">Metal-binding</keyword>
<dbReference type="InterPro" id="IPR000679">
    <property type="entry name" value="Znf_GATA"/>
</dbReference>
<evidence type="ECO:0000256" key="1">
    <source>
        <dbReference type="ARBA" id="ARBA00004123"/>
    </source>
</evidence>
<organism evidence="11 12">
    <name type="scientific">Smittium megazygosporum</name>
    <dbReference type="NCBI Taxonomy" id="133381"/>
    <lineage>
        <taxon>Eukaryota</taxon>
        <taxon>Fungi</taxon>
        <taxon>Fungi incertae sedis</taxon>
        <taxon>Zoopagomycota</taxon>
        <taxon>Kickxellomycotina</taxon>
        <taxon>Harpellomycetes</taxon>
        <taxon>Harpellales</taxon>
        <taxon>Legeriomycetaceae</taxon>
        <taxon>Smittium</taxon>
    </lineage>
</organism>
<feature type="compositionally biased region" description="Basic and acidic residues" evidence="9">
    <location>
        <begin position="899"/>
        <end position="925"/>
    </location>
</feature>
<dbReference type="GO" id="GO:0000981">
    <property type="term" value="F:DNA-binding transcription factor activity, RNA polymerase II-specific"/>
    <property type="evidence" value="ECO:0007669"/>
    <property type="project" value="TreeGrafter"/>
</dbReference>
<proteinExistence type="predicted"/>
<comment type="subcellular location">
    <subcellularLocation>
        <location evidence="1">Nucleus</location>
    </subcellularLocation>
</comment>
<dbReference type="GO" id="GO:0005634">
    <property type="term" value="C:nucleus"/>
    <property type="evidence" value="ECO:0007669"/>
    <property type="project" value="UniProtKB-SubCell"/>
</dbReference>
<dbReference type="SMART" id="SM00401">
    <property type="entry name" value="ZnF_GATA"/>
    <property type="match status" value="1"/>
</dbReference>
<sequence>MSISVSSNFTSSKTQLDPFSNQPEPKTNGSHFQDQWFPLILELYKNEKLVLTSREISRKTITKFELLFLLYTKARSALPNGERICNLLWRLNPTKSINSTRSASINSYSNTIFLNSGRFEDSVSSSHNHVPKNKNHSINISTNNSKRKPSSDSTADVYSHSANNFPSSDSLNQALRPRSVGLRNNVSASQIQGSIFNKSNKLGQQILNSSSPNNQPFYNNNQIKAHSQLDDIRKITPILTNAGLSLSNKDSPDSILSSLILNSKIDSHIITSLLHQASVNSNIKTNNIINSLDPMNVESDSSISNLPSNNPFSRISVKPLSNYDPAAFSSNSDSFISEQWNSFAEDEKKSSQGLSEQQNSTNPSILSKPAHDYSFLKEFDQVGKDFEDFFASKLENEAYDLGDASFYTPGNAFMLPETIFDFSRSHPNPEKLSPGPKINKKSSLNKNGSAPLDSSEAVNLSSTLSSNTDIKSLIKTNGTAFTHIDEPQNIFYLDPSSSHSLQNAFIHDANFTKFLTNPQNDSSYISQSLAGIDKTLSDLDRELFLSNKDNLSTDLSKKTEFDTIPVFQSNSLANQGPGFKHVDSGANFPSQGTVPPVSTLNPSAKQEPQSLLNLHSSSLFNNFLNYTSSEIAIPVFKNPNIAPNNSGDSDQQLSSTVLNNIASMLPTIIGSEKSNNSKKTELESVPQNPQMNIDMVFNQNSRPPYLSDVSPQPSIESINPALNPASNTFPNNINDIPIKRFNSVSVMSGSEMANNNMYKPPDIHSFSQIKPGARILPSISNFPGYDLNAPQTATEFRNNIFNRIPIAANVFSGGKIPVSRPLMHKTICSNCSAWKTPLWRRDSEGKPLCNACGLFYKLHGVTRPLCLKTNFIKKRNRTSNAKDGQQKSNKKQKSVDSQSSKESKETKPIKSEEPDDKNDSSSKKK</sequence>
<keyword evidence="3 8" id="KW-0863">Zinc-finger</keyword>
<dbReference type="InterPro" id="IPR013860">
    <property type="entry name" value="AreA_GATA"/>
</dbReference>
<comment type="caution">
    <text evidence="11">The sequence shown here is derived from an EMBL/GenBank/DDBJ whole genome shotgun (WGS) entry which is preliminary data.</text>
</comment>
<dbReference type="InterPro" id="IPR013088">
    <property type="entry name" value="Znf_NHR/GATA"/>
</dbReference>
<evidence type="ECO:0000256" key="6">
    <source>
        <dbReference type="ARBA" id="ARBA00023163"/>
    </source>
</evidence>
<dbReference type="GO" id="GO:0008270">
    <property type="term" value="F:zinc ion binding"/>
    <property type="evidence" value="ECO:0007669"/>
    <property type="project" value="UniProtKB-KW"/>
</dbReference>
<feature type="region of interest" description="Disordered" evidence="9">
    <location>
        <begin position="1"/>
        <end position="30"/>
    </location>
</feature>
<protein>
    <recommendedName>
        <fullName evidence="10">GATA-type domain-containing protein</fullName>
    </recommendedName>
</protein>